<evidence type="ECO:0000313" key="2">
    <source>
        <dbReference type="EMBL" id="OMJ73085.1"/>
    </source>
</evidence>
<dbReference type="OrthoDB" id="284461at2759"/>
<dbReference type="PANTHER" id="PTHR33209">
    <property type="entry name" value="PROTEASE 4"/>
    <property type="match status" value="1"/>
</dbReference>
<dbReference type="GO" id="GO:0006508">
    <property type="term" value="P:proteolysis"/>
    <property type="evidence" value="ECO:0007669"/>
    <property type="project" value="InterPro"/>
</dbReference>
<proteinExistence type="predicted"/>
<dbReference type="GO" id="GO:0008233">
    <property type="term" value="F:peptidase activity"/>
    <property type="evidence" value="ECO:0007669"/>
    <property type="project" value="InterPro"/>
</dbReference>
<name>A0A1R2B8T0_9CILI</name>
<evidence type="ECO:0000259" key="1">
    <source>
        <dbReference type="Pfam" id="PF01343"/>
    </source>
</evidence>
<protein>
    <recommendedName>
        <fullName evidence="1">Peptidase S49 domain-containing protein</fullName>
    </recommendedName>
</protein>
<keyword evidence="3" id="KW-1185">Reference proteome</keyword>
<dbReference type="InterPro" id="IPR029045">
    <property type="entry name" value="ClpP/crotonase-like_dom_sf"/>
</dbReference>
<dbReference type="Gene3D" id="3.90.226.10">
    <property type="entry name" value="2-enoyl-CoA Hydratase, Chain A, domain 1"/>
    <property type="match status" value="1"/>
</dbReference>
<feature type="domain" description="Peptidase S49" evidence="1">
    <location>
        <begin position="71"/>
        <end position="210"/>
    </location>
</feature>
<dbReference type="InterPro" id="IPR002142">
    <property type="entry name" value="Peptidase_S49"/>
</dbReference>
<dbReference type="AlphaFoldDB" id="A0A1R2B8T0"/>
<dbReference type="SUPFAM" id="SSF52096">
    <property type="entry name" value="ClpP/crotonase"/>
    <property type="match status" value="1"/>
</dbReference>
<dbReference type="EMBL" id="MPUH01000848">
    <property type="protein sequence ID" value="OMJ73085.1"/>
    <property type="molecule type" value="Genomic_DNA"/>
</dbReference>
<sequence>MFTRLFANLFKNVIHLRINVPLSPKVTSQVLKQVSKFHIYKPKAIALSVDSLGQSLVQGEIIAKAISNKAKELQCPYYTFAENLALGSGYLLLASGNKVHVGPHSLIGGVSSSYMGIGLVKALKQWKIKNTTIATNEIHINPLEEVRPVDEKWIKDMLTSQNEALKCAIKIYRKQALESELVNKGDVFIGNKACEQGLADGVNDFYSVISSEFPNARVVNIPFDDNKGGVFGAEIMDELMGGEISREVLDEITGFSSDDLALQLRAKVNF</sequence>
<reference evidence="2 3" key="1">
    <citation type="submission" date="2016-11" db="EMBL/GenBank/DDBJ databases">
        <title>The macronuclear genome of Stentor coeruleus: a giant cell with tiny introns.</title>
        <authorList>
            <person name="Slabodnick M."/>
            <person name="Ruby J.G."/>
            <person name="Reiff S.B."/>
            <person name="Swart E.C."/>
            <person name="Gosai S."/>
            <person name="Prabakaran S."/>
            <person name="Witkowska E."/>
            <person name="Larue G.E."/>
            <person name="Fisher S."/>
            <person name="Freeman R.M."/>
            <person name="Gunawardena J."/>
            <person name="Chu W."/>
            <person name="Stover N.A."/>
            <person name="Gregory B.D."/>
            <person name="Nowacki M."/>
            <person name="Derisi J."/>
            <person name="Roy S.W."/>
            <person name="Marshall W.F."/>
            <person name="Sood P."/>
        </authorList>
    </citation>
    <scope>NUCLEOTIDE SEQUENCE [LARGE SCALE GENOMIC DNA]</scope>
    <source>
        <strain evidence="2">WM001</strain>
    </source>
</reference>
<dbReference type="Proteomes" id="UP000187209">
    <property type="component" value="Unassembled WGS sequence"/>
</dbReference>
<dbReference type="PANTHER" id="PTHR33209:SF2">
    <property type="entry name" value="CHROMOSOME UNDETERMINED SCAFFOLD_55, WHOLE GENOME SHOTGUN SEQUENCE"/>
    <property type="match status" value="1"/>
</dbReference>
<accession>A0A1R2B8T0</accession>
<evidence type="ECO:0000313" key="3">
    <source>
        <dbReference type="Proteomes" id="UP000187209"/>
    </source>
</evidence>
<dbReference type="Pfam" id="PF01343">
    <property type="entry name" value="Peptidase_S49"/>
    <property type="match status" value="1"/>
</dbReference>
<gene>
    <name evidence="2" type="ORF">SteCoe_28312</name>
</gene>
<comment type="caution">
    <text evidence="2">The sequence shown here is derived from an EMBL/GenBank/DDBJ whole genome shotgun (WGS) entry which is preliminary data.</text>
</comment>
<organism evidence="2 3">
    <name type="scientific">Stentor coeruleus</name>
    <dbReference type="NCBI Taxonomy" id="5963"/>
    <lineage>
        <taxon>Eukaryota</taxon>
        <taxon>Sar</taxon>
        <taxon>Alveolata</taxon>
        <taxon>Ciliophora</taxon>
        <taxon>Postciliodesmatophora</taxon>
        <taxon>Heterotrichea</taxon>
        <taxon>Heterotrichida</taxon>
        <taxon>Stentoridae</taxon>
        <taxon>Stentor</taxon>
    </lineage>
</organism>